<evidence type="ECO:0000256" key="1">
    <source>
        <dbReference type="SAM" id="MobiDB-lite"/>
    </source>
</evidence>
<dbReference type="Proteomes" id="UP001589890">
    <property type="component" value="Unassembled WGS sequence"/>
</dbReference>
<evidence type="ECO:0000256" key="2">
    <source>
        <dbReference type="SAM" id="SignalP"/>
    </source>
</evidence>
<keyword evidence="2" id="KW-0732">Signal</keyword>
<feature type="signal peptide" evidence="2">
    <location>
        <begin position="1"/>
        <end position="35"/>
    </location>
</feature>
<feature type="compositionally biased region" description="Polar residues" evidence="1">
    <location>
        <begin position="39"/>
        <end position="53"/>
    </location>
</feature>
<dbReference type="NCBIfam" id="NF038083">
    <property type="entry name" value="CU044_5270_fam"/>
    <property type="match status" value="1"/>
</dbReference>
<comment type="caution">
    <text evidence="3">The sequence shown here is derived from an EMBL/GenBank/DDBJ whole genome shotgun (WGS) entry which is preliminary data.</text>
</comment>
<accession>A0ABV6QG11</accession>
<sequence length="285" mass="30449">MSSSKSGKFWIACVGSVAMLGGLGAAAVSTGSAGAAPEQSGQSSQRPTATPGEQLTAIASKIGPAVPVPAGKVSYLDERGRHMATDENGKTKPFNQRSEVWAPSNQKKVWELRQTGTSGQVERNFGRCGDFFAAPKDQCKYPGDWQSPKPEWLAGLPRDGQAMLERLKKDRADNDRNDIQLMVEVTDMLGNPAIPADVRAAVFKAIAKIPGLRAVPAVDLLGRKAMAFGVADDSEWHEVLVDPATGNYLGERQVARKPFAGVKPGETVSQNALEELLVNKVGQRP</sequence>
<evidence type="ECO:0000313" key="3">
    <source>
        <dbReference type="EMBL" id="MFC0623578.1"/>
    </source>
</evidence>
<keyword evidence="4" id="KW-1185">Reference proteome</keyword>
<protein>
    <submittedName>
        <fullName evidence="3">CU044_5270 family protein</fullName>
    </submittedName>
</protein>
<organism evidence="3 4">
    <name type="scientific">Kribbella deserti</name>
    <dbReference type="NCBI Taxonomy" id="1926257"/>
    <lineage>
        <taxon>Bacteria</taxon>
        <taxon>Bacillati</taxon>
        <taxon>Actinomycetota</taxon>
        <taxon>Actinomycetes</taxon>
        <taxon>Propionibacteriales</taxon>
        <taxon>Kribbellaceae</taxon>
        <taxon>Kribbella</taxon>
    </lineage>
</organism>
<feature type="chain" id="PRO_5045651866" evidence="2">
    <location>
        <begin position="36"/>
        <end position="285"/>
    </location>
</feature>
<feature type="region of interest" description="Disordered" evidence="1">
    <location>
        <begin position="28"/>
        <end position="63"/>
    </location>
</feature>
<dbReference type="EMBL" id="JBHLTC010000006">
    <property type="protein sequence ID" value="MFC0623578.1"/>
    <property type="molecule type" value="Genomic_DNA"/>
</dbReference>
<name>A0ABV6QG11_9ACTN</name>
<evidence type="ECO:0000313" key="4">
    <source>
        <dbReference type="Proteomes" id="UP001589890"/>
    </source>
</evidence>
<gene>
    <name evidence="3" type="ORF">ACFFGN_05855</name>
</gene>
<dbReference type="InterPro" id="IPR047789">
    <property type="entry name" value="CU044_5270-like"/>
</dbReference>
<proteinExistence type="predicted"/>
<reference evidence="3 4" key="1">
    <citation type="submission" date="2024-09" db="EMBL/GenBank/DDBJ databases">
        <authorList>
            <person name="Sun Q."/>
            <person name="Mori K."/>
        </authorList>
    </citation>
    <scope>NUCLEOTIDE SEQUENCE [LARGE SCALE GENOMIC DNA]</scope>
    <source>
        <strain evidence="3 4">CGMCC 1.15906</strain>
    </source>
</reference>
<dbReference type="RefSeq" id="WP_380044284.1">
    <property type="nucleotide sequence ID" value="NZ_JBHLTC010000006.1"/>
</dbReference>